<dbReference type="Proteomes" id="UP000619293">
    <property type="component" value="Unassembled WGS sequence"/>
</dbReference>
<dbReference type="EMBL" id="BONG01000031">
    <property type="protein sequence ID" value="GIF91390.1"/>
    <property type="molecule type" value="Genomic_DNA"/>
</dbReference>
<sequence>MSVATAHAGAVVGGDVPPPRSDGSPTKAKFRPSRDGEARILLLIDEFSRTPKGMPRHLEGRVKLAKLDFLLRYPRHLHRVLEGRNAKSKDLATIDITDAPLDSRMMRYRYGPWDHSYYAILGSLIGRGLVVVSPLGSSTALGYRTTEAGAILAAGLRSDEAFHQIVARLYLLKKYLDKQGTTLKSYLYQLPEVADAEWHEELT</sequence>
<keyword evidence="3" id="KW-1185">Reference proteome</keyword>
<feature type="region of interest" description="Disordered" evidence="1">
    <location>
        <begin position="1"/>
        <end position="33"/>
    </location>
</feature>
<gene>
    <name evidence="2" type="ORF">Cch02nite_48340</name>
</gene>
<dbReference type="AlphaFoldDB" id="A0A8J3NSV4"/>
<evidence type="ECO:0000256" key="1">
    <source>
        <dbReference type="SAM" id="MobiDB-lite"/>
    </source>
</evidence>
<feature type="compositionally biased region" description="Low complexity" evidence="1">
    <location>
        <begin position="1"/>
        <end position="15"/>
    </location>
</feature>
<proteinExistence type="predicted"/>
<protein>
    <submittedName>
        <fullName evidence="2">Uncharacterized protein</fullName>
    </submittedName>
</protein>
<evidence type="ECO:0000313" key="3">
    <source>
        <dbReference type="Proteomes" id="UP000619293"/>
    </source>
</evidence>
<dbReference type="RefSeq" id="WP_203736374.1">
    <property type="nucleotide sequence ID" value="NZ_BAAALB010000030.1"/>
</dbReference>
<reference evidence="2 3" key="1">
    <citation type="submission" date="2021-01" db="EMBL/GenBank/DDBJ databases">
        <title>Whole genome shotgun sequence of Catellatospora chokoriensis NBRC 107358.</title>
        <authorList>
            <person name="Komaki H."/>
            <person name="Tamura T."/>
        </authorList>
    </citation>
    <scope>NUCLEOTIDE SEQUENCE [LARGE SCALE GENOMIC DNA]</scope>
    <source>
        <strain evidence="2 3">NBRC 107358</strain>
    </source>
</reference>
<organism evidence="2 3">
    <name type="scientific">Catellatospora chokoriensis</name>
    <dbReference type="NCBI Taxonomy" id="310353"/>
    <lineage>
        <taxon>Bacteria</taxon>
        <taxon>Bacillati</taxon>
        <taxon>Actinomycetota</taxon>
        <taxon>Actinomycetes</taxon>
        <taxon>Micromonosporales</taxon>
        <taxon>Micromonosporaceae</taxon>
        <taxon>Catellatospora</taxon>
    </lineage>
</organism>
<evidence type="ECO:0000313" key="2">
    <source>
        <dbReference type="EMBL" id="GIF91390.1"/>
    </source>
</evidence>
<name>A0A8J3NSV4_9ACTN</name>
<comment type="caution">
    <text evidence="2">The sequence shown here is derived from an EMBL/GenBank/DDBJ whole genome shotgun (WGS) entry which is preliminary data.</text>
</comment>
<accession>A0A8J3NSV4</accession>